<dbReference type="InterPro" id="IPR011706">
    <property type="entry name" value="Cu-oxidase_C"/>
</dbReference>
<dbReference type="OrthoDB" id="9757546at2"/>
<dbReference type="GO" id="GO:0042597">
    <property type="term" value="C:periplasmic space"/>
    <property type="evidence" value="ECO:0007669"/>
    <property type="project" value="InterPro"/>
</dbReference>
<gene>
    <name evidence="7" type="ORF">D6858_03615</name>
</gene>
<dbReference type="InterPro" id="IPR011707">
    <property type="entry name" value="Cu-oxidase-like_N"/>
</dbReference>
<dbReference type="InterPro" id="IPR006311">
    <property type="entry name" value="TAT_signal"/>
</dbReference>
<reference evidence="7 8" key="1">
    <citation type="submission" date="2018-09" db="EMBL/GenBank/DDBJ databases">
        <title>Altererythrobacter sp.Ery1 and Ery12, the genome sequencing of novel strains in genus Alterythrobacter.</title>
        <authorList>
            <person name="Cheng H."/>
            <person name="Wu Y.-H."/>
            <person name="Fang C."/>
            <person name="Xu X.-W."/>
        </authorList>
    </citation>
    <scope>NUCLEOTIDE SEQUENCE [LARGE SCALE GENOMIC DNA]</scope>
    <source>
        <strain evidence="7 8">Ery12</strain>
    </source>
</reference>
<feature type="domain" description="Plastocyanin-like" evidence="6">
    <location>
        <begin position="62"/>
        <end position="164"/>
    </location>
</feature>
<dbReference type="RefSeq" id="WP_120107270.1">
    <property type="nucleotide sequence ID" value="NZ_RAHJ01000013.1"/>
</dbReference>
<dbReference type="Pfam" id="PF00394">
    <property type="entry name" value="Cu-oxidase"/>
    <property type="match status" value="1"/>
</dbReference>
<dbReference type="PROSITE" id="PS00080">
    <property type="entry name" value="MULTICOPPER_OXIDASE2"/>
    <property type="match status" value="1"/>
</dbReference>
<dbReference type="CDD" id="cd13896">
    <property type="entry name" value="CuRO_3_CopA"/>
    <property type="match status" value="1"/>
</dbReference>
<evidence type="ECO:0000313" key="7">
    <source>
        <dbReference type="EMBL" id="RJX69460.1"/>
    </source>
</evidence>
<dbReference type="InterPro" id="IPR006376">
    <property type="entry name" value="Cu-R_CopA"/>
</dbReference>
<evidence type="ECO:0000259" key="4">
    <source>
        <dbReference type="Pfam" id="PF00394"/>
    </source>
</evidence>
<feature type="domain" description="Plastocyanin-like" evidence="4">
    <location>
        <begin position="175"/>
        <end position="329"/>
    </location>
</feature>
<dbReference type="InterPro" id="IPR034282">
    <property type="entry name" value="CuRO_2_CopA"/>
</dbReference>
<dbReference type="CDD" id="cd13874">
    <property type="entry name" value="CuRO_2_CopA"/>
    <property type="match status" value="1"/>
</dbReference>
<keyword evidence="3" id="KW-0186">Copper</keyword>
<dbReference type="NCBIfam" id="TIGR01480">
    <property type="entry name" value="copper_res_A"/>
    <property type="match status" value="1"/>
</dbReference>
<evidence type="ECO:0000313" key="8">
    <source>
        <dbReference type="Proteomes" id="UP000284322"/>
    </source>
</evidence>
<dbReference type="InterPro" id="IPR034279">
    <property type="entry name" value="CuRO_3_CopA"/>
</dbReference>
<dbReference type="PROSITE" id="PS00079">
    <property type="entry name" value="MULTICOPPER_OXIDASE1"/>
    <property type="match status" value="1"/>
</dbReference>
<evidence type="ECO:0000256" key="3">
    <source>
        <dbReference type="ARBA" id="ARBA00023008"/>
    </source>
</evidence>
<dbReference type="InterPro" id="IPR002355">
    <property type="entry name" value="Cu_oxidase_Cu_BS"/>
</dbReference>
<dbReference type="GO" id="GO:0005507">
    <property type="term" value="F:copper ion binding"/>
    <property type="evidence" value="ECO:0007669"/>
    <property type="project" value="InterPro"/>
</dbReference>
<keyword evidence="2" id="KW-0560">Oxidoreductase</keyword>
<dbReference type="Proteomes" id="UP000284322">
    <property type="component" value="Unassembled WGS sequence"/>
</dbReference>
<protein>
    <submittedName>
        <fullName evidence="7">Copper resistance system multicopper oxidase</fullName>
    </submittedName>
</protein>
<evidence type="ECO:0000256" key="2">
    <source>
        <dbReference type="ARBA" id="ARBA00023002"/>
    </source>
</evidence>
<dbReference type="AlphaFoldDB" id="A0A419R4A3"/>
<dbReference type="GO" id="GO:0016491">
    <property type="term" value="F:oxidoreductase activity"/>
    <property type="evidence" value="ECO:0007669"/>
    <property type="project" value="UniProtKB-KW"/>
</dbReference>
<organism evidence="7 8">
    <name type="scientific">Tsuneonella suprasediminis</name>
    <dbReference type="NCBI Taxonomy" id="2306996"/>
    <lineage>
        <taxon>Bacteria</taxon>
        <taxon>Pseudomonadati</taxon>
        <taxon>Pseudomonadota</taxon>
        <taxon>Alphaproteobacteria</taxon>
        <taxon>Sphingomonadales</taxon>
        <taxon>Erythrobacteraceae</taxon>
        <taxon>Tsuneonella</taxon>
    </lineage>
</organism>
<proteinExistence type="predicted"/>
<evidence type="ECO:0000256" key="1">
    <source>
        <dbReference type="ARBA" id="ARBA00022723"/>
    </source>
</evidence>
<dbReference type="PANTHER" id="PTHR11709:SF394">
    <property type="entry name" value="FI03373P-RELATED"/>
    <property type="match status" value="1"/>
</dbReference>
<dbReference type="SUPFAM" id="SSF49503">
    <property type="entry name" value="Cupredoxins"/>
    <property type="match status" value="3"/>
</dbReference>
<dbReference type="PROSITE" id="PS51318">
    <property type="entry name" value="TAT"/>
    <property type="match status" value="1"/>
</dbReference>
<dbReference type="InterPro" id="IPR008972">
    <property type="entry name" value="Cupredoxin"/>
</dbReference>
<keyword evidence="1" id="KW-0479">Metal-binding</keyword>
<dbReference type="EMBL" id="RAHJ01000013">
    <property type="protein sequence ID" value="RJX69460.1"/>
    <property type="molecule type" value="Genomic_DNA"/>
</dbReference>
<dbReference type="InterPro" id="IPR045087">
    <property type="entry name" value="Cu-oxidase_fam"/>
</dbReference>
<dbReference type="InterPro" id="IPR033138">
    <property type="entry name" value="Cu_oxidase_CS"/>
</dbReference>
<dbReference type="PANTHER" id="PTHR11709">
    <property type="entry name" value="MULTI-COPPER OXIDASE"/>
    <property type="match status" value="1"/>
</dbReference>
<evidence type="ECO:0000259" key="6">
    <source>
        <dbReference type="Pfam" id="PF07732"/>
    </source>
</evidence>
<sequence length="590" mass="64745">MSSIDRRRFLVAGSASLGALGLARAIPAWAMGRPGGTLARRGSDVLSGDHLTMTVADATFRTGKRHGPAVTVNGTLPGPLLRLKEGQNLVVDLVNDSSEGTSIHWHGMLVPFLMDGVPGVTMAAVKPGETFRYEFPIRQAGTYWWHAHTLQEPMGHYGPIVIDPLEPDPFTWGREYVLMLSDWSPIRPMAIMKKLRTQADYFNYHQTTATDDYPLNGAQRRMWAKMRMSPTDIADVTGSTYTYLINGHGPADGLELPFTPGERIRLRIINGSAMTFFNIRIPGLPMTVVAADGQNVNPVETDEFQIGVAETYDVLITPQNAEAFAFVAESIDRSGMGVAMLASRPGARAPVPALRKPPVLTMADMGMAMGGDAMAGMDMSGMDMAGMDMGDGKGSGMKMSGMNMRDTSRLPADVKVGPGLGMVAMNPVDRMDFPGLGLDHVDHRVLTYKQLVAAKPNPDPRKPSRLKEIHLTGNMERYMWSFDGQKFDAVTDKPIRFAFNERVRVRLVNDTMMVHPIHLHGHFFELVTGAPGDHQPRKHTVNVQPGGSATFDLTADAPGDWAFHCHLFYHMHQGMFQIVTVRPLQEGAEL</sequence>
<dbReference type="Gene3D" id="2.60.40.420">
    <property type="entry name" value="Cupredoxins - blue copper proteins"/>
    <property type="match status" value="3"/>
</dbReference>
<name>A0A419R4A3_9SPHN</name>
<dbReference type="InterPro" id="IPR001117">
    <property type="entry name" value="Cu-oxidase_2nd"/>
</dbReference>
<accession>A0A419R4A3</accession>
<evidence type="ECO:0000259" key="5">
    <source>
        <dbReference type="Pfam" id="PF07731"/>
    </source>
</evidence>
<dbReference type="Pfam" id="PF07731">
    <property type="entry name" value="Cu-oxidase_2"/>
    <property type="match status" value="1"/>
</dbReference>
<comment type="caution">
    <text evidence="7">The sequence shown here is derived from an EMBL/GenBank/DDBJ whole genome shotgun (WGS) entry which is preliminary data.</text>
</comment>
<keyword evidence="8" id="KW-1185">Reference proteome</keyword>
<dbReference type="Pfam" id="PF07732">
    <property type="entry name" value="Cu-oxidase_3"/>
    <property type="match status" value="1"/>
</dbReference>
<feature type="domain" description="Plastocyanin-like" evidence="5">
    <location>
        <begin position="463"/>
        <end position="583"/>
    </location>
</feature>